<evidence type="ECO:0008006" key="5">
    <source>
        <dbReference type="Google" id="ProtNLM"/>
    </source>
</evidence>
<dbReference type="PANTHER" id="PTHR43649">
    <property type="entry name" value="ARABINOSE-BINDING PROTEIN-RELATED"/>
    <property type="match status" value="1"/>
</dbReference>
<reference evidence="4" key="1">
    <citation type="journal article" date="2019" name="Int. J. Syst. Evol. Microbiol.">
        <title>The Global Catalogue of Microorganisms (GCM) 10K type strain sequencing project: providing services to taxonomists for standard genome sequencing and annotation.</title>
        <authorList>
            <consortium name="The Broad Institute Genomics Platform"/>
            <consortium name="The Broad Institute Genome Sequencing Center for Infectious Disease"/>
            <person name="Wu L."/>
            <person name="Ma J."/>
        </authorList>
    </citation>
    <scope>NUCLEOTIDE SEQUENCE [LARGE SCALE GENOMIC DNA]</scope>
    <source>
        <strain evidence="4">CGMCC 1.15043</strain>
    </source>
</reference>
<evidence type="ECO:0000313" key="4">
    <source>
        <dbReference type="Proteomes" id="UP000615455"/>
    </source>
</evidence>
<dbReference type="Gene3D" id="3.40.190.10">
    <property type="entry name" value="Periplasmic binding protein-like II"/>
    <property type="match status" value="2"/>
</dbReference>
<dbReference type="PANTHER" id="PTHR43649:SF33">
    <property type="entry name" value="POLYGALACTURONAN_RHAMNOGALACTURONAN-BINDING PROTEIN YTCQ"/>
    <property type="match status" value="1"/>
</dbReference>
<dbReference type="RefSeq" id="WP_189017285.1">
    <property type="nucleotide sequence ID" value="NZ_BMHE01000037.1"/>
</dbReference>
<organism evidence="3 4">
    <name type="scientific">Paenibacillus marchantiophytorum</name>
    <dbReference type="NCBI Taxonomy" id="1619310"/>
    <lineage>
        <taxon>Bacteria</taxon>
        <taxon>Bacillati</taxon>
        <taxon>Bacillota</taxon>
        <taxon>Bacilli</taxon>
        <taxon>Bacillales</taxon>
        <taxon>Paenibacillaceae</taxon>
        <taxon>Paenibacillus</taxon>
    </lineage>
</organism>
<evidence type="ECO:0000256" key="2">
    <source>
        <dbReference type="SAM" id="SignalP"/>
    </source>
</evidence>
<dbReference type="EMBL" id="BMHE01000037">
    <property type="protein sequence ID" value="GGA00248.1"/>
    <property type="molecule type" value="Genomic_DNA"/>
</dbReference>
<feature type="signal peptide" evidence="2">
    <location>
        <begin position="1"/>
        <end position="23"/>
    </location>
</feature>
<dbReference type="SUPFAM" id="SSF53850">
    <property type="entry name" value="Periplasmic binding protein-like II"/>
    <property type="match status" value="1"/>
</dbReference>
<protein>
    <recommendedName>
        <fullName evidence="5">Extracellular solute-binding protein</fullName>
    </recommendedName>
</protein>
<dbReference type="CDD" id="cd13580">
    <property type="entry name" value="PBP2_AlgQ_like_1"/>
    <property type="match status" value="1"/>
</dbReference>
<gene>
    <name evidence="3" type="ORF">GCM10008018_53250</name>
</gene>
<proteinExistence type="predicted"/>
<dbReference type="Proteomes" id="UP000615455">
    <property type="component" value="Unassembled WGS sequence"/>
</dbReference>
<keyword evidence="4" id="KW-1185">Reference proteome</keyword>
<dbReference type="PROSITE" id="PS51257">
    <property type="entry name" value="PROKAR_LIPOPROTEIN"/>
    <property type="match status" value="1"/>
</dbReference>
<evidence type="ECO:0000313" key="3">
    <source>
        <dbReference type="EMBL" id="GGA00248.1"/>
    </source>
</evidence>
<name>A0ABQ1F6R1_9BACL</name>
<sequence>MSKSKKSMLLLLAGMLVVLSACSDAGKTKESPKASAVPAATGGTQTAAASGEAGPFAKSAKPITIKIGKDVDAADKSLPAGDSPESNPYTRYIKENLNIDTKIVWQAATGKDYDQKVNLSIASNDLPDALVVKDTQFRQMVKSGQLADLTEVYNKYASPALKHIIETTQGLALKSVTVDGKMYALPNVTTESDMVHMMWIRKDWLDKLGLQPPKTMDDLEKVAKAFVEQDPDGNGKADTIGITGPQLGGLLNADFINPNNNNYGFDPIFASYHSYPGFWVKGADGKTAYGSLQPETKQALSKLRDLYAKGLIDKEMTIRKDAQELIKNGTSGIYFGLWWAGGYGPLADAIKNNPKANWQAYAAPLDVNGEFTPHMGNPTNQYLVVRKGYEHPEAAIQMENLLLRDESKFDVKVNIGNYPLRIVFAPMDEMDVTYKMIKEVLAGTKKPEELDLPGYKLLKADAENIKKVKLEPYDKVDIQYWNPNADLGAWKRMYSTLVGMAPLQQPFKKMYSVTYSQTKTTESKWATLDKLEKETFLKIIMGAAPLDSFDKFVQDWKKQGGDQILAEIDEIAK</sequence>
<dbReference type="InterPro" id="IPR050490">
    <property type="entry name" value="Bact_solute-bd_prot1"/>
</dbReference>
<keyword evidence="1 2" id="KW-0732">Signal</keyword>
<comment type="caution">
    <text evidence="3">The sequence shown here is derived from an EMBL/GenBank/DDBJ whole genome shotgun (WGS) entry which is preliminary data.</text>
</comment>
<feature type="chain" id="PRO_5045118111" description="Extracellular solute-binding protein" evidence="2">
    <location>
        <begin position="24"/>
        <end position="573"/>
    </location>
</feature>
<accession>A0ABQ1F6R1</accession>
<evidence type="ECO:0000256" key="1">
    <source>
        <dbReference type="ARBA" id="ARBA00022729"/>
    </source>
</evidence>